<dbReference type="Pfam" id="PF02219">
    <property type="entry name" value="MTHFR"/>
    <property type="match status" value="1"/>
</dbReference>
<comment type="catalytic activity">
    <reaction evidence="7">
        <text>(6S)-5-methyl-5,6,7,8-tetrahydrofolate + NAD(+) = (6R)-5,10-methylene-5,6,7,8-tetrahydrofolate + NADH + H(+)</text>
        <dbReference type="Rhea" id="RHEA:19821"/>
        <dbReference type="ChEBI" id="CHEBI:15378"/>
        <dbReference type="ChEBI" id="CHEBI:15636"/>
        <dbReference type="ChEBI" id="CHEBI:18608"/>
        <dbReference type="ChEBI" id="CHEBI:57540"/>
        <dbReference type="ChEBI" id="CHEBI:57945"/>
        <dbReference type="EC" id="1.5.1.54"/>
    </reaction>
    <physiologicalReaction direction="right-to-left" evidence="7">
        <dbReference type="Rhea" id="RHEA:19823"/>
    </physiologicalReaction>
</comment>
<evidence type="ECO:0000256" key="6">
    <source>
        <dbReference type="ARBA" id="ARBA00023002"/>
    </source>
</evidence>
<accession>A2CD52</accession>
<dbReference type="InterPro" id="IPR029041">
    <property type="entry name" value="FAD-linked_oxidoreductase-like"/>
</dbReference>
<dbReference type="InterPro" id="IPR003171">
    <property type="entry name" value="Mehydrof_redctse-like"/>
</dbReference>
<evidence type="ECO:0000256" key="8">
    <source>
        <dbReference type="RuleBase" id="RU003862"/>
    </source>
</evidence>
<dbReference type="AlphaFoldDB" id="A2CD52"/>
<dbReference type="SUPFAM" id="SSF51730">
    <property type="entry name" value="FAD-linked oxidoreductase"/>
    <property type="match status" value="1"/>
</dbReference>
<keyword evidence="4 8" id="KW-0285">Flavoprotein</keyword>
<dbReference type="Proteomes" id="UP000002274">
    <property type="component" value="Chromosome"/>
</dbReference>
<keyword evidence="6 8" id="KW-0560">Oxidoreductase</keyword>
<proteinExistence type="inferred from homology"/>
<organism evidence="9 10">
    <name type="scientific">Prochlorococcus marinus (strain MIT 9303)</name>
    <dbReference type="NCBI Taxonomy" id="59922"/>
    <lineage>
        <taxon>Bacteria</taxon>
        <taxon>Bacillati</taxon>
        <taxon>Cyanobacteriota</taxon>
        <taxon>Cyanophyceae</taxon>
        <taxon>Synechococcales</taxon>
        <taxon>Prochlorococcaceae</taxon>
        <taxon>Prochlorococcus</taxon>
    </lineage>
</organism>
<gene>
    <name evidence="9" type="primary">metF</name>
    <name evidence="9" type="ordered locus">P9303_26821</name>
</gene>
<reference evidence="9 10" key="1">
    <citation type="journal article" date="2007" name="PLoS Genet.">
        <title>Patterns and implications of gene gain and loss in the evolution of Prochlorococcus.</title>
        <authorList>
            <person name="Kettler G.C."/>
            <person name="Martiny A.C."/>
            <person name="Huang K."/>
            <person name="Zucker J."/>
            <person name="Coleman M.L."/>
            <person name="Rodrigue S."/>
            <person name="Chen F."/>
            <person name="Lapidus A."/>
            <person name="Ferriera S."/>
            <person name="Johnson J."/>
            <person name="Steglich C."/>
            <person name="Church G.M."/>
            <person name="Richardson P."/>
            <person name="Chisholm S.W."/>
        </authorList>
    </citation>
    <scope>NUCLEOTIDE SEQUENCE [LARGE SCALE GENOMIC DNA]</scope>
    <source>
        <strain evidence="9 10">MIT 9303</strain>
    </source>
</reference>
<dbReference type="GO" id="GO:0009086">
    <property type="term" value="P:methionine biosynthetic process"/>
    <property type="evidence" value="ECO:0007669"/>
    <property type="project" value="TreeGrafter"/>
</dbReference>
<sequence length="298" mass="31885">MSSALQRSIEAGAVTITAEVMPPRGADPVHSLTMAQGLKGFVHAINVTDGSRAVMRMSSLALCRLLLDEGLEPILQLACRDRNRIALQSDLLGAHALGIRNLLCLTGDPVRVGDQPEARPVHDYESVKLLHQVAAFNRAEDPVSGLLPDGATALFAGAAADPNCQSLSGLRRRLERKKEAGARFLQTQMVMKPAVLEHFCNEVANPLGLPVLAGVFLLKSARNASFINRVVPGACIPESLVVRLEQASDPMAEGIAIAAEQVSSYLSLTQGVHLMAVKAEERIPEILDQAGIKKLMDP</sequence>
<dbReference type="CDD" id="cd00537">
    <property type="entry name" value="MTHFR"/>
    <property type="match status" value="1"/>
</dbReference>
<dbReference type="EMBL" id="CP000554">
    <property type="protein sequence ID" value="ABM79412.1"/>
    <property type="molecule type" value="Genomic_DNA"/>
</dbReference>
<dbReference type="HOGENOM" id="CLU_057297_2_0_3"/>
<evidence type="ECO:0000256" key="5">
    <source>
        <dbReference type="ARBA" id="ARBA00022827"/>
    </source>
</evidence>
<dbReference type="GO" id="GO:0005829">
    <property type="term" value="C:cytosol"/>
    <property type="evidence" value="ECO:0007669"/>
    <property type="project" value="TreeGrafter"/>
</dbReference>
<dbReference type="STRING" id="59922.P9303_26821"/>
<dbReference type="KEGG" id="pmf:P9303_26821"/>
<evidence type="ECO:0000256" key="3">
    <source>
        <dbReference type="ARBA" id="ARBA00006743"/>
    </source>
</evidence>
<comment type="cofactor">
    <cofactor evidence="1 8">
        <name>FAD</name>
        <dbReference type="ChEBI" id="CHEBI:57692"/>
    </cofactor>
</comment>
<protein>
    <recommendedName>
        <fullName evidence="8">Methylenetetrahydrofolate reductase</fullName>
    </recommendedName>
</protein>
<name>A2CD52_PROM3</name>
<dbReference type="PANTHER" id="PTHR45754">
    <property type="entry name" value="METHYLENETETRAHYDROFOLATE REDUCTASE"/>
    <property type="match status" value="1"/>
</dbReference>
<dbReference type="PANTHER" id="PTHR45754:SF3">
    <property type="entry name" value="METHYLENETETRAHYDROFOLATE REDUCTASE (NADPH)"/>
    <property type="match status" value="1"/>
</dbReference>
<evidence type="ECO:0000256" key="1">
    <source>
        <dbReference type="ARBA" id="ARBA00001974"/>
    </source>
</evidence>
<dbReference type="Gene3D" id="3.20.20.220">
    <property type="match status" value="1"/>
</dbReference>
<evidence type="ECO:0000313" key="9">
    <source>
        <dbReference type="EMBL" id="ABM79412.1"/>
    </source>
</evidence>
<comment type="pathway">
    <text evidence="2 8">One-carbon metabolism; tetrahydrofolate interconversion.</text>
</comment>
<dbReference type="GO" id="GO:0035999">
    <property type="term" value="P:tetrahydrofolate interconversion"/>
    <property type="evidence" value="ECO:0007669"/>
    <property type="project" value="UniProtKB-UniPathway"/>
</dbReference>
<keyword evidence="5 8" id="KW-0274">FAD</keyword>
<evidence type="ECO:0000256" key="2">
    <source>
        <dbReference type="ARBA" id="ARBA00004777"/>
    </source>
</evidence>
<dbReference type="GO" id="GO:0106312">
    <property type="term" value="F:methylenetetrahydrofolate reductase (NADH) activity"/>
    <property type="evidence" value="ECO:0007669"/>
    <property type="project" value="UniProtKB-EC"/>
</dbReference>
<dbReference type="GO" id="GO:0071949">
    <property type="term" value="F:FAD binding"/>
    <property type="evidence" value="ECO:0007669"/>
    <property type="project" value="TreeGrafter"/>
</dbReference>
<evidence type="ECO:0000313" key="10">
    <source>
        <dbReference type="Proteomes" id="UP000002274"/>
    </source>
</evidence>
<dbReference type="RefSeq" id="WP_011827255.1">
    <property type="nucleotide sequence ID" value="NC_008820.1"/>
</dbReference>
<comment type="similarity">
    <text evidence="3 8">Belongs to the methylenetetrahydrofolate reductase family.</text>
</comment>
<evidence type="ECO:0000256" key="7">
    <source>
        <dbReference type="ARBA" id="ARBA00048628"/>
    </source>
</evidence>
<dbReference type="UniPathway" id="UPA00193"/>
<evidence type="ECO:0000256" key="4">
    <source>
        <dbReference type="ARBA" id="ARBA00022630"/>
    </source>
</evidence>